<accession>A0ABT4J8S4</accession>
<keyword evidence="2" id="KW-0560">Oxidoreductase</keyword>
<evidence type="ECO:0000313" key="4">
    <source>
        <dbReference type="Proteomes" id="UP001149822"/>
    </source>
</evidence>
<reference evidence="3" key="1">
    <citation type="submission" date="2022-12" db="EMBL/GenBank/DDBJ databases">
        <title>Paracoccus sp. EF6 isolated from a lake water.</title>
        <authorList>
            <person name="Liu H."/>
        </authorList>
    </citation>
    <scope>NUCLEOTIDE SEQUENCE</scope>
    <source>
        <strain evidence="3">EF6</strain>
    </source>
</reference>
<dbReference type="InterPro" id="IPR002347">
    <property type="entry name" value="SDR_fam"/>
</dbReference>
<evidence type="ECO:0000256" key="1">
    <source>
        <dbReference type="ARBA" id="ARBA00006484"/>
    </source>
</evidence>
<comment type="caution">
    <text evidence="3">The sequence shown here is derived from an EMBL/GenBank/DDBJ whole genome shotgun (WGS) entry which is preliminary data.</text>
</comment>
<protein>
    <submittedName>
        <fullName evidence="3">SDR family oxidoreductase</fullName>
    </submittedName>
</protein>
<sequence length="293" mass="30348">MTWTSGTGNRPTDCSEQLRGAAMFQLHSFSRIFMPRLSGKTALVTGAASGIGAAIAKAFADEAAQVIVTDIDVEGGQAVADDISGTFVRLDVANEADWTAVGERFPALDVLVNNAGITGFEGVPAAHDPEHAQLADWRAVHAVNLDGTFLGCRYAIRAMRAKGSGSIINISSRSGLVGIPMAAAYASSKAAVRNHTKTVALYCAGQGLNIRCNSIHPAAVMTPMWEPMLGDGPDRGAREAAMVADTPMRRFGRAEEVAALAVLLASDEAAYMTGAELTIDGGTLAGSAATPGN</sequence>
<comment type="similarity">
    <text evidence="1">Belongs to the short-chain dehydrogenases/reductases (SDR) family.</text>
</comment>
<name>A0ABT4J8S4_9RHOB</name>
<dbReference type="PRINTS" id="PR00081">
    <property type="entry name" value="GDHRDH"/>
</dbReference>
<keyword evidence="4" id="KW-1185">Reference proteome</keyword>
<evidence type="ECO:0000256" key="2">
    <source>
        <dbReference type="ARBA" id="ARBA00023002"/>
    </source>
</evidence>
<dbReference type="EMBL" id="JAPTYD010000028">
    <property type="protein sequence ID" value="MCZ0963080.1"/>
    <property type="molecule type" value="Genomic_DNA"/>
</dbReference>
<dbReference type="Gene3D" id="3.40.50.720">
    <property type="entry name" value="NAD(P)-binding Rossmann-like Domain"/>
    <property type="match status" value="1"/>
</dbReference>
<dbReference type="Pfam" id="PF13561">
    <property type="entry name" value="adh_short_C2"/>
    <property type="match status" value="1"/>
</dbReference>
<dbReference type="SUPFAM" id="SSF51735">
    <property type="entry name" value="NAD(P)-binding Rossmann-fold domains"/>
    <property type="match status" value="1"/>
</dbReference>
<dbReference type="RefSeq" id="WP_268943139.1">
    <property type="nucleotide sequence ID" value="NZ_JAPTYD010000028.1"/>
</dbReference>
<dbReference type="PRINTS" id="PR00080">
    <property type="entry name" value="SDRFAMILY"/>
</dbReference>
<dbReference type="InterPro" id="IPR036291">
    <property type="entry name" value="NAD(P)-bd_dom_sf"/>
</dbReference>
<evidence type="ECO:0000313" key="3">
    <source>
        <dbReference type="EMBL" id="MCZ0963080.1"/>
    </source>
</evidence>
<dbReference type="Proteomes" id="UP001149822">
    <property type="component" value="Unassembled WGS sequence"/>
</dbReference>
<proteinExistence type="inferred from homology"/>
<organism evidence="3 4">
    <name type="scientific">Paracoccus benzoatiresistens</name>
    <dbReference type="NCBI Taxonomy" id="2997341"/>
    <lineage>
        <taxon>Bacteria</taxon>
        <taxon>Pseudomonadati</taxon>
        <taxon>Pseudomonadota</taxon>
        <taxon>Alphaproteobacteria</taxon>
        <taxon>Rhodobacterales</taxon>
        <taxon>Paracoccaceae</taxon>
        <taxon>Paracoccus</taxon>
    </lineage>
</organism>
<dbReference type="PANTHER" id="PTHR24321:SF15">
    <property type="entry name" value="OXIDOREDUCTASE UCPA"/>
    <property type="match status" value="1"/>
</dbReference>
<gene>
    <name evidence="3" type="ORF">OU682_15795</name>
</gene>
<dbReference type="PANTHER" id="PTHR24321">
    <property type="entry name" value="DEHYDROGENASES, SHORT CHAIN"/>
    <property type="match status" value="1"/>
</dbReference>